<reference evidence="1 2" key="1">
    <citation type="journal article" date="2014" name="FEMS Microbiol. Lett.">
        <title>Genome sequencing analysis reveals virulence-related gene content of Ochrobactrum intermedium strain 229E, a urease-positive strain isolated from the human gastric niche.</title>
        <authorList>
            <person name="Kulkarni G.J."/>
            <person name="Shetty S."/>
            <person name="Dharne M.S."/>
            <person name="Shouche Y.S."/>
        </authorList>
    </citation>
    <scope>NUCLEOTIDE SEQUENCE [LARGE SCALE GENOMIC DNA]</scope>
    <source>
        <strain evidence="1 2">229E</strain>
    </source>
</reference>
<dbReference type="PATRIC" id="fig|1337887.3.peg.916"/>
<organism evidence="1 2">
    <name type="scientific">Brucella intermedia 229E</name>
    <dbReference type="NCBI Taxonomy" id="1337887"/>
    <lineage>
        <taxon>Bacteria</taxon>
        <taxon>Pseudomonadati</taxon>
        <taxon>Pseudomonadota</taxon>
        <taxon>Alphaproteobacteria</taxon>
        <taxon>Hyphomicrobiales</taxon>
        <taxon>Brucellaceae</taxon>
        <taxon>Brucella/Ochrobactrum group</taxon>
        <taxon>Brucella</taxon>
    </lineage>
</organism>
<dbReference type="AlphaFoldDB" id="U4VD87"/>
<name>U4VD87_9HYPH</name>
<evidence type="ECO:0000313" key="1">
    <source>
        <dbReference type="EMBL" id="ERM03053.1"/>
    </source>
</evidence>
<protein>
    <recommendedName>
        <fullName evidence="3">EamA domain-containing protein</fullName>
    </recommendedName>
</protein>
<accession>U4VD87</accession>
<evidence type="ECO:0008006" key="3">
    <source>
        <dbReference type="Google" id="ProtNLM"/>
    </source>
</evidence>
<sequence length="45" mass="4920">MAARFFPPIMFVLLWATGFIGAGLSMPYAEPFTFMAVRFSIAASS</sequence>
<gene>
    <name evidence="1" type="ORF">Q644_01545</name>
</gene>
<dbReference type="EMBL" id="ASXJ01000043">
    <property type="protein sequence ID" value="ERM03053.1"/>
    <property type="molecule type" value="Genomic_DNA"/>
</dbReference>
<dbReference type="Proteomes" id="UP000016842">
    <property type="component" value="Unassembled WGS sequence"/>
</dbReference>
<comment type="caution">
    <text evidence="1">The sequence shown here is derived from an EMBL/GenBank/DDBJ whole genome shotgun (WGS) entry which is preliminary data.</text>
</comment>
<evidence type="ECO:0000313" key="2">
    <source>
        <dbReference type="Proteomes" id="UP000016842"/>
    </source>
</evidence>
<proteinExistence type="predicted"/>